<feature type="transmembrane region" description="Helical" evidence="2">
    <location>
        <begin position="41"/>
        <end position="61"/>
    </location>
</feature>
<gene>
    <name evidence="4" type="ORF">LV89_04485</name>
</gene>
<feature type="compositionally biased region" description="Basic and acidic residues" evidence="1">
    <location>
        <begin position="153"/>
        <end position="163"/>
    </location>
</feature>
<keyword evidence="2" id="KW-1133">Transmembrane helix</keyword>
<dbReference type="Proteomes" id="UP000245489">
    <property type="component" value="Unassembled WGS sequence"/>
</dbReference>
<organism evidence="4 5">
    <name type="scientific">Arcicella aurantiaca</name>
    <dbReference type="NCBI Taxonomy" id="591202"/>
    <lineage>
        <taxon>Bacteria</taxon>
        <taxon>Pseudomonadati</taxon>
        <taxon>Bacteroidota</taxon>
        <taxon>Cytophagia</taxon>
        <taxon>Cytophagales</taxon>
        <taxon>Flectobacillaceae</taxon>
        <taxon>Arcicella</taxon>
    </lineage>
</organism>
<accession>A0A316DIY1</accession>
<feature type="domain" description="Conjugative transposon TraM C-terminal" evidence="3">
    <location>
        <begin position="235"/>
        <end position="384"/>
    </location>
</feature>
<dbReference type="AlphaFoldDB" id="A0A316DIY1"/>
<proteinExistence type="predicted"/>
<feature type="compositionally biased region" description="Polar residues" evidence="1">
    <location>
        <begin position="122"/>
        <end position="133"/>
    </location>
</feature>
<evidence type="ECO:0000256" key="1">
    <source>
        <dbReference type="SAM" id="MobiDB-lite"/>
    </source>
</evidence>
<evidence type="ECO:0000256" key="2">
    <source>
        <dbReference type="SAM" id="Phobius"/>
    </source>
</evidence>
<sequence length="388" mass="43301">MDIFQKIKEVFTIEKPSEQKQPKNEKISLKEHLRLLSQGKVALIAIGVGLCLTIFVAWTTIERAKEEMALGEQEVPVPTTPSFKEDSSQANKKYSHLNSADETIKKKMNDNPVSMDWQKSYEITDSSPANGNRSEIGKSDSVKMIPATNKNLTYEERKITDRSKNRKPKQKKDWVLEESKPKTRITEPITESIGNEGQTKSANIDDYFNTVKADNKKADSKEQSAKPQANEHYVTGVVNGNQLIKNGKRVSFRITEATTINGNYVPRNTLITGLAYLGSNRVTFEIASIKINNQTTPLKLKTLDQDMVEGLAFDGDNPIRTDVRQGTTQALDDISNQALSYIPYAGIAYAGKSLGRGLSRALSSGTNRKKAQEIMLEDGYKVFFVVKN</sequence>
<dbReference type="InterPro" id="IPR055407">
    <property type="entry name" value="TraM_C"/>
</dbReference>
<comment type="caution">
    <text evidence="4">The sequence shown here is derived from an EMBL/GenBank/DDBJ whole genome shotgun (WGS) entry which is preliminary data.</text>
</comment>
<dbReference type="EMBL" id="QGGO01000037">
    <property type="protein sequence ID" value="PWK17199.1"/>
    <property type="molecule type" value="Genomic_DNA"/>
</dbReference>
<protein>
    <submittedName>
        <fullName evidence="4">Uncharacterized protein DUF3714</fullName>
    </submittedName>
</protein>
<feature type="region of interest" description="Disordered" evidence="1">
    <location>
        <begin position="122"/>
        <end position="178"/>
    </location>
</feature>
<keyword evidence="2" id="KW-0472">Membrane</keyword>
<name>A0A316DIY1_9BACT</name>
<evidence type="ECO:0000313" key="5">
    <source>
        <dbReference type="Proteomes" id="UP000245489"/>
    </source>
</evidence>
<dbReference type="OrthoDB" id="1453786at2"/>
<dbReference type="Pfam" id="PF12508">
    <property type="entry name" value="Transposon_TraM"/>
    <property type="match status" value="1"/>
</dbReference>
<keyword evidence="2" id="KW-0812">Transmembrane</keyword>
<keyword evidence="5" id="KW-1185">Reference proteome</keyword>
<evidence type="ECO:0000259" key="3">
    <source>
        <dbReference type="Pfam" id="PF12508"/>
    </source>
</evidence>
<reference evidence="4 5" key="1">
    <citation type="submission" date="2018-05" db="EMBL/GenBank/DDBJ databases">
        <title>Genomic Encyclopedia of Archaeal and Bacterial Type Strains, Phase II (KMG-II): from individual species to whole genera.</title>
        <authorList>
            <person name="Goeker M."/>
        </authorList>
    </citation>
    <scope>NUCLEOTIDE SEQUENCE [LARGE SCALE GENOMIC DNA]</scope>
    <source>
        <strain evidence="4 5">DSM 22214</strain>
    </source>
</reference>
<feature type="region of interest" description="Disordered" evidence="1">
    <location>
        <begin position="71"/>
        <end position="93"/>
    </location>
</feature>
<evidence type="ECO:0000313" key="4">
    <source>
        <dbReference type="EMBL" id="PWK17199.1"/>
    </source>
</evidence>
<dbReference type="RefSeq" id="WP_109745136.1">
    <property type="nucleotide sequence ID" value="NZ_QGGO01000037.1"/>
</dbReference>